<feature type="transmembrane region" description="Helical" evidence="1">
    <location>
        <begin position="552"/>
        <end position="573"/>
    </location>
</feature>
<keyword evidence="1" id="KW-0472">Membrane</keyword>
<dbReference type="EMBL" id="CP017637">
    <property type="protein sequence ID" value="APG08725.1"/>
    <property type="molecule type" value="Genomic_DNA"/>
</dbReference>
<name>A0A1L3F5Y9_BRAJP</name>
<dbReference type="InterPro" id="IPR016035">
    <property type="entry name" value="Acyl_Trfase/lysoPLipase"/>
</dbReference>
<keyword evidence="2" id="KW-0132">Cell division</keyword>
<feature type="transmembrane region" description="Helical" evidence="1">
    <location>
        <begin position="227"/>
        <end position="249"/>
    </location>
</feature>
<dbReference type="GO" id="GO:0005829">
    <property type="term" value="C:cytosol"/>
    <property type="evidence" value="ECO:0007669"/>
    <property type="project" value="TreeGrafter"/>
</dbReference>
<evidence type="ECO:0000256" key="1">
    <source>
        <dbReference type="SAM" id="Phobius"/>
    </source>
</evidence>
<sequence>MLHQGPATPVPMARNAAAVDQETPWCEKHHQIVCDEIEAINTRREPERRLDANGLQPCQLLDVVGLALSGGGIRSSAVCLGVLQALNHHNLIGRIDYLSTVSGGGYIGTSLSATMTTARRFVFGERPAGGTVTSAEISDTPSVGHLRNYSNYLIPAGARDLLTGVAIVVRGLVANIGLTLPIVLLLAAITIWSTPLRSCLTDANIFGISLNNRSLCELHDFSDIDRYGFSTFGLVVALVMFACSGLAYFTSRSVRGSGPSVVFAYIGGIALLLGVACDFARFLKVQHFALSLSIAIIGGVLFFGWALKQSLASPGKRQEFRSHWPSMGATFLVLLAVIAFFEFQPFMLEQMFDVAESSAIGGPAAAVAITWIKSLAAVAAPIGVFVTAFRQQFVELLKGNSASSQWGSLVLAVVAKVALWIAGLALPLVIWVAYLYLSYWGIANDLFERCPSVMGATSQRECLVNAKSNAPSGSLAGRIQFDASKGTLSAEITPKAAPQVVADAEQLTPTWHTPAWLLFLAQKAGQVVQVRFPSLFQGNASELAYSYSLHMVILYTFAGVLLFAISFCLTPNANSLHRLYRDRLSKAFLFDPTRSADGRVAPAEASLDQGRDFKALDRMKLTDLYAAPAATARIPGQPAAPKLHAPYQLINTALNIQGSDFANRRGRNADFFVFSALNVGSEATGYAPTDLVQDDEQSLDLATAMAISGAAASSNMGSSSIKALTPTLALLNVRLGYWLKNPRYVDERVRPQRRSTPIYFWSEISGRLYENSDSVYLTDGGHIENLGVYELLRRRCKVIIAVDAEADAPMNFGSLMTLQRYARIDLGVRIDLPWTPIRERTRALMARNADKAGDPGAADERDDIARDHVHVAIGTIDYGGDEQGYLVYVKSSLNGDENDYIRDYARRNDRFPHETTGDQFFSEEQFEVYRALGFHMAHGFLSGDNPVAVGAGVDPHMARFTEAGEPAIDAVREALGLPVPRRQTASVTATMIDQG</sequence>
<dbReference type="FunFam" id="3.40.1090.10:FF:000081">
    <property type="entry name" value="Bll5745 protein"/>
    <property type="match status" value="1"/>
</dbReference>
<feature type="transmembrane region" description="Helical" evidence="1">
    <location>
        <begin position="288"/>
        <end position="307"/>
    </location>
</feature>
<dbReference type="RefSeq" id="WP_071909758.1">
    <property type="nucleotide sequence ID" value="NZ_CP017637.1"/>
</dbReference>
<keyword evidence="1" id="KW-0812">Transmembrane</keyword>
<gene>
    <name evidence="2" type="ORF">BKD09_10315</name>
</gene>
<dbReference type="Gene3D" id="3.40.1090.10">
    <property type="entry name" value="Cytosolic phospholipase A2 catalytic domain"/>
    <property type="match status" value="2"/>
</dbReference>
<protein>
    <submittedName>
        <fullName evidence="2">Cell division protein</fullName>
    </submittedName>
</protein>
<dbReference type="PANTHER" id="PTHR10728:SF40">
    <property type="entry name" value="PATATIN FAMILY PROTEIN"/>
    <property type="match status" value="1"/>
</dbReference>
<dbReference type="GO" id="GO:0051301">
    <property type="term" value="P:cell division"/>
    <property type="evidence" value="ECO:0007669"/>
    <property type="project" value="UniProtKB-KW"/>
</dbReference>
<feature type="transmembrane region" description="Helical" evidence="1">
    <location>
        <begin position="368"/>
        <end position="389"/>
    </location>
</feature>
<feature type="transmembrane region" description="Helical" evidence="1">
    <location>
        <begin position="172"/>
        <end position="192"/>
    </location>
</feature>
<dbReference type="FunFam" id="3.40.1090.10:FF:000068">
    <property type="entry name" value="Cell division protein"/>
    <property type="match status" value="1"/>
</dbReference>
<keyword evidence="2" id="KW-0131">Cell cycle</keyword>
<dbReference type="Proteomes" id="UP000181962">
    <property type="component" value="Chromosome"/>
</dbReference>
<dbReference type="GO" id="GO:0046475">
    <property type="term" value="P:glycerophospholipid catabolic process"/>
    <property type="evidence" value="ECO:0007669"/>
    <property type="project" value="TreeGrafter"/>
</dbReference>
<evidence type="ECO:0000313" key="2">
    <source>
        <dbReference type="EMBL" id="APG08725.1"/>
    </source>
</evidence>
<evidence type="ECO:0000313" key="3">
    <source>
        <dbReference type="Proteomes" id="UP000181962"/>
    </source>
</evidence>
<dbReference type="SUPFAM" id="SSF52151">
    <property type="entry name" value="FabD/lysophospholipase-like"/>
    <property type="match status" value="1"/>
</dbReference>
<accession>A0A1L3F5Y9</accession>
<dbReference type="OrthoDB" id="100544at2"/>
<dbReference type="PANTHER" id="PTHR10728">
    <property type="entry name" value="CYTOSOLIC PHOSPHOLIPASE A2"/>
    <property type="match status" value="1"/>
</dbReference>
<organism evidence="2 3">
    <name type="scientific">Bradyrhizobium japonicum</name>
    <dbReference type="NCBI Taxonomy" id="375"/>
    <lineage>
        <taxon>Bacteria</taxon>
        <taxon>Pseudomonadati</taxon>
        <taxon>Pseudomonadota</taxon>
        <taxon>Alphaproteobacteria</taxon>
        <taxon>Hyphomicrobiales</taxon>
        <taxon>Nitrobacteraceae</taxon>
        <taxon>Bradyrhizobium</taxon>
    </lineage>
</organism>
<dbReference type="AlphaFoldDB" id="A0A1L3F5Y9"/>
<keyword evidence="1" id="KW-1133">Transmembrane helix</keyword>
<feature type="transmembrane region" description="Helical" evidence="1">
    <location>
        <begin position="261"/>
        <end position="282"/>
    </location>
</feature>
<feature type="transmembrane region" description="Helical" evidence="1">
    <location>
        <begin position="328"/>
        <end position="348"/>
    </location>
</feature>
<reference evidence="2 3" key="1">
    <citation type="submission" date="2016-11" db="EMBL/GenBank/DDBJ databases">
        <title>Complete Genome Sequence of Bradyrhizobium sp. strain J5, an isolated from soybean nodule in Hokkaido.</title>
        <authorList>
            <person name="Kanehara K."/>
        </authorList>
    </citation>
    <scope>NUCLEOTIDE SEQUENCE [LARGE SCALE GENOMIC DNA]</scope>
    <source>
        <strain evidence="2 3">J5</strain>
    </source>
</reference>
<feature type="transmembrane region" description="Helical" evidence="1">
    <location>
        <begin position="409"/>
        <end position="437"/>
    </location>
</feature>
<proteinExistence type="predicted"/>
<dbReference type="GO" id="GO:0004623">
    <property type="term" value="F:phospholipase A2 activity"/>
    <property type="evidence" value="ECO:0007669"/>
    <property type="project" value="TreeGrafter"/>
</dbReference>